<organism evidence="1 2">
    <name type="scientific">Trinickia terrae</name>
    <dbReference type="NCBI Taxonomy" id="2571161"/>
    <lineage>
        <taxon>Bacteria</taxon>
        <taxon>Pseudomonadati</taxon>
        <taxon>Pseudomonadota</taxon>
        <taxon>Betaproteobacteria</taxon>
        <taxon>Burkholderiales</taxon>
        <taxon>Burkholderiaceae</taxon>
        <taxon>Trinickia</taxon>
    </lineage>
</organism>
<dbReference type="AlphaFoldDB" id="A0A4U1IC13"/>
<dbReference type="GO" id="GO:0043683">
    <property type="term" value="P:type IV pilus assembly"/>
    <property type="evidence" value="ECO:0007669"/>
    <property type="project" value="InterPro"/>
</dbReference>
<comment type="caution">
    <text evidence="1">The sequence shown here is derived from an EMBL/GenBank/DDBJ whole genome shotgun (WGS) entry which is preliminary data.</text>
</comment>
<dbReference type="OrthoDB" id="8592370at2"/>
<accession>A0A4U1IC13</accession>
<dbReference type="Pfam" id="PF16732">
    <property type="entry name" value="ComP_DUS"/>
    <property type="match status" value="1"/>
</dbReference>
<sequence length="134" mass="13951">MIELVVALAIVAILAAYAVPSYRSHVARGHRIDAAAAVYRAAQFVEASAFAGGEAALPAGLDQAPPYGTAIYRLRVLPGNDSNGGYTIEARPLPTGPMGDDACGAYTLDASGARSNRSAAYDGTRLASDCWYTR</sequence>
<dbReference type="SUPFAM" id="SSF54523">
    <property type="entry name" value="Pili subunits"/>
    <property type="match status" value="1"/>
</dbReference>
<dbReference type="EMBL" id="SWJE01000003">
    <property type="protein sequence ID" value="TKC91126.1"/>
    <property type="molecule type" value="Genomic_DNA"/>
</dbReference>
<name>A0A4U1IC13_9BURK</name>
<protein>
    <submittedName>
        <fullName evidence="1">Pilus assembly protein PilE</fullName>
    </submittedName>
</protein>
<reference evidence="1 2" key="1">
    <citation type="submission" date="2019-04" db="EMBL/GenBank/DDBJ databases">
        <title>Trinickia sp. 7GSK02, isolated from subtropical forest soil.</title>
        <authorList>
            <person name="Gao Z.-H."/>
            <person name="Qiu L.-H."/>
        </authorList>
    </citation>
    <scope>NUCLEOTIDE SEQUENCE [LARGE SCALE GENOMIC DNA]</scope>
    <source>
        <strain evidence="1 2">7GSK02</strain>
    </source>
</reference>
<dbReference type="Proteomes" id="UP000305539">
    <property type="component" value="Unassembled WGS sequence"/>
</dbReference>
<keyword evidence="2" id="KW-1185">Reference proteome</keyword>
<proteinExistence type="predicted"/>
<dbReference type="InterPro" id="IPR031982">
    <property type="entry name" value="PilE-like"/>
</dbReference>
<gene>
    <name evidence="1" type="ORF">FAZ69_07105</name>
</gene>
<dbReference type="Gene3D" id="3.30.700.10">
    <property type="entry name" value="Glycoprotein, Type 4 Pilin"/>
    <property type="match status" value="1"/>
</dbReference>
<evidence type="ECO:0000313" key="1">
    <source>
        <dbReference type="EMBL" id="TKC91126.1"/>
    </source>
</evidence>
<dbReference type="InterPro" id="IPR045584">
    <property type="entry name" value="Pilin-like"/>
</dbReference>
<evidence type="ECO:0000313" key="2">
    <source>
        <dbReference type="Proteomes" id="UP000305539"/>
    </source>
</evidence>